<keyword evidence="2" id="KW-0238">DNA-binding</keyword>
<dbReference type="InterPro" id="IPR036286">
    <property type="entry name" value="LexA/Signal_pep-like_sf"/>
</dbReference>
<keyword evidence="3" id="KW-0804">Transcription</keyword>
<evidence type="ECO:0000259" key="4">
    <source>
        <dbReference type="Pfam" id="PF00717"/>
    </source>
</evidence>
<keyword evidence="1" id="KW-0805">Transcription regulation</keyword>
<dbReference type="RefSeq" id="WP_092913192.1">
    <property type="nucleotide sequence ID" value="NZ_FOXB01000030.1"/>
</dbReference>
<dbReference type="Pfam" id="PF00717">
    <property type="entry name" value="Peptidase_S24"/>
    <property type="match status" value="1"/>
</dbReference>
<evidence type="ECO:0000256" key="3">
    <source>
        <dbReference type="ARBA" id="ARBA00023163"/>
    </source>
</evidence>
<dbReference type="Gene3D" id="1.10.260.40">
    <property type="entry name" value="lambda repressor-like DNA-binding domains"/>
    <property type="match status" value="1"/>
</dbReference>
<accession>A0A1I5S1T1</accession>
<dbReference type="PANTHER" id="PTHR40661">
    <property type="match status" value="1"/>
</dbReference>
<reference evidence="5 6" key="1">
    <citation type="submission" date="2016-10" db="EMBL/GenBank/DDBJ databases">
        <authorList>
            <person name="de Groot N.N."/>
        </authorList>
    </citation>
    <scope>NUCLEOTIDE SEQUENCE [LARGE SCALE GENOMIC DNA]</scope>
    <source>
        <strain evidence="5 6">EP1-55-1</strain>
    </source>
</reference>
<evidence type="ECO:0000313" key="6">
    <source>
        <dbReference type="Proteomes" id="UP000199227"/>
    </source>
</evidence>
<protein>
    <submittedName>
        <fullName evidence="5">Phage repressor protein C, contains Cro/C1-type HTH and peptisase s24 domains</fullName>
    </submittedName>
</protein>
<dbReference type="InterPro" id="IPR010982">
    <property type="entry name" value="Lambda_DNA-bd_dom_sf"/>
</dbReference>
<dbReference type="InterPro" id="IPR039418">
    <property type="entry name" value="LexA-like"/>
</dbReference>
<gene>
    <name evidence="5" type="ORF">SAMN05216234_1303</name>
</gene>
<keyword evidence="6" id="KW-1185">Reference proteome</keyword>
<proteinExistence type="predicted"/>
<dbReference type="SUPFAM" id="SSF51306">
    <property type="entry name" value="LexA/Signal peptidase"/>
    <property type="match status" value="1"/>
</dbReference>
<feature type="domain" description="Peptidase S24/S26A/S26B/S26C" evidence="4">
    <location>
        <begin position="95"/>
        <end position="212"/>
    </location>
</feature>
<dbReference type="STRING" id="223786.SAMN05216234_1303"/>
<evidence type="ECO:0000313" key="5">
    <source>
        <dbReference type="EMBL" id="SFP64246.1"/>
    </source>
</evidence>
<dbReference type="GO" id="GO:0003677">
    <property type="term" value="F:DNA binding"/>
    <property type="evidence" value="ECO:0007669"/>
    <property type="project" value="UniProtKB-KW"/>
</dbReference>
<dbReference type="InterPro" id="IPR015927">
    <property type="entry name" value="Peptidase_S24_S26A/B/C"/>
</dbReference>
<dbReference type="Proteomes" id="UP000199227">
    <property type="component" value="Unassembled WGS sequence"/>
</dbReference>
<name>A0A1I5S1T1_9BACT</name>
<evidence type="ECO:0000256" key="1">
    <source>
        <dbReference type="ARBA" id="ARBA00023015"/>
    </source>
</evidence>
<dbReference type="AlphaFoldDB" id="A0A1I5S1T1"/>
<evidence type="ECO:0000256" key="2">
    <source>
        <dbReference type="ARBA" id="ARBA00023125"/>
    </source>
</evidence>
<dbReference type="EMBL" id="FOXB01000030">
    <property type="protein sequence ID" value="SFP64246.1"/>
    <property type="molecule type" value="Genomic_DNA"/>
</dbReference>
<organism evidence="5 6">
    <name type="scientific">Hydrogenimonas thermophila</name>
    <dbReference type="NCBI Taxonomy" id="223786"/>
    <lineage>
        <taxon>Bacteria</taxon>
        <taxon>Pseudomonadati</taxon>
        <taxon>Campylobacterota</taxon>
        <taxon>Epsilonproteobacteria</taxon>
        <taxon>Campylobacterales</taxon>
        <taxon>Hydrogenimonadaceae</taxon>
        <taxon>Hydrogenimonas</taxon>
    </lineage>
</organism>
<dbReference type="PANTHER" id="PTHR40661:SF1">
    <property type="entry name" value="HTH CRO_C1-TYPE DOMAIN-CONTAINING PROTEIN"/>
    <property type="match status" value="1"/>
</dbReference>
<dbReference type="CDD" id="cd06529">
    <property type="entry name" value="S24_LexA-like"/>
    <property type="match status" value="1"/>
</dbReference>
<dbReference type="Gene3D" id="2.10.109.10">
    <property type="entry name" value="Umud Fragment, subunit A"/>
    <property type="match status" value="1"/>
</dbReference>
<dbReference type="OrthoDB" id="5363392at2"/>
<sequence length="220" mass="24727">MLTFEEVNNRLKDILSTELGEKKVYDKDVAEALDIDPAYFAVLKKRGRLPLEAVVAFCAKRSISINWLLYDQMPRTLEENTEKFATVRYFKQINASAGGGALNEDEKPETLYIDENIVRMLGGKQHLKWIDAINVIGDSMEPLIRDGATIFVDRSVTEIGGGGIFVVRTLAGTFVKRLIKRSDGRVELLSINPLYQSETVLLDEIEIIGKVVGKMEGRKF</sequence>